<dbReference type="AlphaFoldDB" id="A0A2S2PPD2"/>
<dbReference type="GO" id="GO:0007185">
    <property type="term" value="P:cell surface receptor protein tyrosine phosphatase signaling pathway"/>
    <property type="evidence" value="ECO:0007669"/>
    <property type="project" value="TreeGrafter"/>
</dbReference>
<organism evidence="2">
    <name type="scientific">Schizaphis graminum</name>
    <name type="common">Green bug aphid</name>
    <dbReference type="NCBI Taxonomy" id="13262"/>
    <lineage>
        <taxon>Eukaryota</taxon>
        <taxon>Metazoa</taxon>
        <taxon>Ecdysozoa</taxon>
        <taxon>Arthropoda</taxon>
        <taxon>Hexapoda</taxon>
        <taxon>Insecta</taxon>
        <taxon>Pterygota</taxon>
        <taxon>Neoptera</taxon>
        <taxon>Paraneoptera</taxon>
        <taxon>Hemiptera</taxon>
        <taxon>Sternorrhyncha</taxon>
        <taxon>Aphidomorpha</taxon>
        <taxon>Aphidoidea</taxon>
        <taxon>Aphididae</taxon>
        <taxon>Aphidini</taxon>
        <taxon>Schizaphis</taxon>
    </lineage>
</organism>
<dbReference type="PANTHER" id="PTHR24155:SF11">
    <property type="entry name" value="CASKIN, ISOFORM B"/>
    <property type="match status" value="1"/>
</dbReference>
<feature type="compositionally biased region" description="Polar residues" evidence="1">
    <location>
        <begin position="13"/>
        <end position="26"/>
    </location>
</feature>
<dbReference type="EMBL" id="GGMR01018646">
    <property type="protein sequence ID" value="MBY31265.1"/>
    <property type="molecule type" value="Transcribed_RNA"/>
</dbReference>
<dbReference type="GO" id="GO:0007409">
    <property type="term" value="P:axonogenesis"/>
    <property type="evidence" value="ECO:0007669"/>
    <property type="project" value="TreeGrafter"/>
</dbReference>
<dbReference type="GO" id="GO:0019903">
    <property type="term" value="F:protein phosphatase binding"/>
    <property type="evidence" value="ECO:0007669"/>
    <property type="project" value="TreeGrafter"/>
</dbReference>
<dbReference type="GO" id="GO:0005925">
    <property type="term" value="C:focal adhesion"/>
    <property type="evidence" value="ECO:0007669"/>
    <property type="project" value="TreeGrafter"/>
</dbReference>
<dbReference type="PANTHER" id="PTHR24155">
    <property type="entry name" value="OSTEOCLAST-STIMULATING FACTOR 1"/>
    <property type="match status" value="1"/>
</dbReference>
<feature type="region of interest" description="Disordered" evidence="1">
    <location>
        <begin position="59"/>
        <end position="88"/>
    </location>
</feature>
<sequence length="117" mass="12836">MSPKHNLEDHIGSNASFKSNSSTESDTIPFANENAGTIKQRTIRSTNELIQPMLAEGSHSMHTTSSYSMHSSQFSLMPPSGKKEPADVLNDIGNMLANLTDELDAMLEEEKRQGLND</sequence>
<dbReference type="GO" id="GO:0030424">
    <property type="term" value="C:axon"/>
    <property type="evidence" value="ECO:0007669"/>
    <property type="project" value="TreeGrafter"/>
</dbReference>
<evidence type="ECO:0000256" key="1">
    <source>
        <dbReference type="SAM" id="MobiDB-lite"/>
    </source>
</evidence>
<dbReference type="GO" id="GO:0035591">
    <property type="term" value="F:signaling adaptor activity"/>
    <property type="evidence" value="ECO:0007669"/>
    <property type="project" value="TreeGrafter"/>
</dbReference>
<evidence type="ECO:0000313" key="2">
    <source>
        <dbReference type="EMBL" id="MBY31265.1"/>
    </source>
</evidence>
<gene>
    <name evidence="2" type="ORF">g.21053</name>
</gene>
<feature type="compositionally biased region" description="Low complexity" evidence="1">
    <location>
        <begin position="59"/>
        <end position="72"/>
    </location>
</feature>
<feature type="region of interest" description="Disordered" evidence="1">
    <location>
        <begin position="1"/>
        <end position="42"/>
    </location>
</feature>
<proteinExistence type="predicted"/>
<accession>A0A2S2PPD2</accession>
<protein>
    <submittedName>
        <fullName evidence="2">Uncharacterized protein</fullName>
    </submittedName>
</protein>
<name>A0A2S2PPD2_SCHGA</name>
<feature type="compositionally biased region" description="Basic and acidic residues" evidence="1">
    <location>
        <begin position="1"/>
        <end position="11"/>
    </location>
</feature>
<reference evidence="2" key="1">
    <citation type="submission" date="2018-04" db="EMBL/GenBank/DDBJ databases">
        <title>Transcriptome of Schizaphis graminum biotype I.</title>
        <authorList>
            <person name="Scully E.D."/>
            <person name="Geib S.M."/>
            <person name="Palmer N.A."/>
            <person name="Koch K."/>
            <person name="Bradshaw J."/>
            <person name="Heng-Moss T."/>
            <person name="Sarath G."/>
        </authorList>
    </citation>
    <scope>NUCLEOTIDE SEQUENCE</scope>
</reference>